<dbReference type="InterPro" id="IPR000150">
    <property type="entry name" value="Cof"/>
</dbReference>
<dbReference type="InterPro" id="IPR006379">
    <property type="entry name" value="HAD-SF_hydro_IIB"/>
</dbReference>
<dbReference type="SUPFAM" id="SSF56784">
    <property type="entry name" value="HAD-like"/>
    <property type="match status" value="1"/>
</dbReference>
<organism evidence="1 2">
    <name type="scientific">Spiroplasma poulsonii</name>
    <dbReference type="NCBI Taxonomy" id="2138"/>
    <lineage>
        <taxon>Bacteria</taxon>
        <taxon>Bacillati</taxon>
        <taxon>Mycoplasmatota</taxon>
        <taxon>Mollicutes</taxon>
        <taxon>Entomoplasmatales</taxon>
        <taxon>Spiroplasmataceae</taxon>
        <taxon>Spiroplasma</taxon>
    </lineage>
</organism>
<dbReference type="Pfam" id="PF08282">
    <property type="entry name" value="Hydrolase_3"/>
    <property type="match status" value="1"/>
</dbReference>
<sequence>MTEIKLIAVDLDGTALNSTGEMSPHTLEVLKGLATKDIKLVIATGRPLYQTKHIVTNLGLTDINDFTVSLNGSVVANNATEEILFCDYFDQQLLRELYVDVLAFDLDTLIMFDADHSSFNKMLLHCKGFEDKMTKHYLSSFSEEQDEVTVCLYTNNFNVNVNKIYISSYTSDINRLVAKWKDKIEISQEIRGDRSALEITSCNINKATGIAKICQKYHLTAKNVMAFGNEHNDVAMLQWAGIGVAMGNAPDDVKAIADLVADDNDHDGIAKVIETVVFGQ</sequence>
<dbReference type="Proteomes" id="UP000031565">
    <property type="component" value="Unassembled WGS sequence"/>
</dbReference>
<dbReference type="GO" id="GO:0050308">
    <property type="term" value="F:sugar-phosphatase activity"/>
    <property type="evidence" value="ECO:0007669"/>
    <property type="project" value="UniProtKB-EC"/>
</dbReference>
<keyword evidence="2" id="KW-1185">Reference proteome</keyword>
<dbReference type="EC" id="3.1.3.23" evidence="1"/>
<keyword evidence="1" id="KW-0378">Hydrolase</keyword>
<dbReference type="GO" id="GO:0005829">
    <property type="term" value="C:cytosol"/>
    <property type="evidence" value="ECO:0007669"/>
    <property type="project" value="TreeGrafter"/>
</dbReference>
<reference evidence="1 2" key="1">
    <citation type="journal article" date="2015" name="MBio">
        <title>Genome sequence of the Drosophila melanogaster male-killing Spiroplasma strain MSRO endosymbiont.</title>
        <authorList>
            <person name="Paredes J.C."/>
            <person name="Herren J.K."/>
            <person name="Schupfer F."/>
            <person name="Marin R."/>
            <person name="Claverol S."/>
            <person name="Kuo C.H."/>
            <person name="Lemaitre B."/>
            <person name="Beven L."/>
        </authorList>
    </citation>
    <scope>NUCLEOTIDE SEQUENCE [LARGE SCALE GENOMIC DNA]</scope>
    <source>
        <strain evidence="1 2">MSRO</strain>
    </source>
</reference>
<dbReference type="SFLD" id="SFLDG01140">
    <property type="entry name" value="C2.B:_Phosphomannomutase_and_P"/>
    <property type="match status" value="1"/>
</dbReference>
<dbReference type="NCBIfam" id="TIGR01484">
    <property type="entry name" value="HAD-SF-IIB"/>
    <property type="match status" value="1"/>
</dbReference>
<dbReference type="InterPro" id="IPR036412">
    <property type="entry name" value="HAD-like_sf"/>
</dbReference>
<proteinExistence type="predicted"/>
<dbReference type="OrthoDB" id="9781413at2"/>
<accession>A0A2P6FEE9</accession>
<dbReference type="Gene3D" id="3.30.1240.10">
    <property type="match status" value="1"/>
</dbReference>
<dbReference type="AlphaFoldDB" id="A0A2P6FEE9"/>
<name>A0A2P6FEE9_9MOLU</name>
<evidence type="ECO:0000313" key="1">
    <source>
        <dbReference type="EMBL" id="PQM31835.1"/>
    </source>
</evidence>
<protein>
    <submittedName>
        <fullName evidence="1">Sugar phosphatase YidA</fullName>
        <ecNumber evidence="1">3.1.3.23</ecNumber>
    </submittedName>
</protein>
<evidence type="ECO:0000313" key="2">
    <source>
        <dbReference type="Proteomes" id="UP000031565"/>
    </source>
</evidence>
<dbReference type="Gene3D" id="3.40.50.1000">
    <property type="entry name" value="HAD superfamily/HAD-like"/>
    <property type="match status" value="1"/>
</dbReference>
<dbReference type="CDD" id="cd07516">
    <property type="entry name" value="HAD_Pase"/>
    <property type="match status" value="1"/>
</dbReference>
<dbReference type="EMBL" id="JTLV02000001">
    <property type="protein sequence ID" value="PQM31835.1"/>
    <property type="molecule type" value="Genomic_DNA"/>
</dbReference>
<dbReference type="InterPro" id="IPR023214">
    <property type="entry name" value="HAD_sf"/>
</dbReference>
<dbReference type="PANTHER" id="PTHR10000">
    <property type="entry name" value="PHOSPHOSERINE PHOSPHATASE"/>
    <property type="match status" value="1"/>
</dbReference>
<gene>
    <name evidence="1" type="primary">yidA_1</name>
    <name evidence="1" type="ORF">SMSRO_SF016910</name>
</gene>
<comment type="caution">
    <text evidence="1">The sequence shown here is derived from an EMBL/GenBank/DDBJ whole genome shotgun (WGS) entry which is preliminary data.</text>
</comment>
<dbReference type="PANTHER" id="PTHR10000:SF8">
    <property type="entry name" value="HAD SUPERFAMILY HYDROLASE-LIKE, TYPE 3"/>
    <property type="match status" value="1"/>
</dbReference>
<dbReference type="NCBIfam" id="TIGR00099">
    <property type="entry name" value="Cof-subfamily"/>
    <property type="match status" value="1"/>
</dbReference>
<dbReference type="GO" id="GO:0000287">
    <property type="term" value="F:magnesium ion binding"/>
    <property type="evidence" value="ECO:0007669"/>
    <property type="project" value="TreeGrafter"/>
</dbReference>
<dbReference type="SFLD" id="SFLDS00003">
    <property type="entry name" value="Haloacid_Dehalogenase"/>
    <property type="match status" value="1"/>
</dbReference>
<dbReference type="RefSeq" id="WP_105628962.1">
    <property type="nucleotide sequence ID" value="NZ_CM020866.1"/>
</dbReference>